<dbReference type="GO" id="GO:0005634">
    <property type="term" value="C:nucleus"/>
    <property type="evidence" value="ECO:0007669"/>
    <property type="project" value="UniProtKB-SubCell"/>
</dbReference>
<sequence length="308" mass="34956">MPESIYGKEIYPPITRVQFQETEREARRKRRIRAREMAGNKEDNHGMITDDEETTSQTEFYRETMGTTMQNAATIFVDTADSFCDITQILNRFMDWLTVDAQSFQDAYIQLCLPKLLSPFIRLELLDWMPLENQSRPVNTHLWYQQILAVETVDSGNIVAEIIPSVVEKVLLPKIASIFFAFWKSCRIKDCLSLKQSKNLASLLHSLVDDFPTVNGTSKPLLNVLSAIYHKAKASIEADTFVPLSAKKEAIEAPSTGCGSFLDQQFWICVKLMRSIGCFRNLLSDSCLEELLIDGIVNRSGVLALQFP</sequence>
<dbReference type="PANTHER" id="PTHR12214">
    <property type="entry name" value="GC-RICH SEQUENCE DNA-BINDING FACTOR"/>
    <property type="match status" value="1"/>
</dbReference>
<evidence type="ECO:0000256" key="1">
    <source>
        <dbReference type="ARBA" id="ARBA00004123"/>
    </source>
</evidence>
<dbReference type="GO" id="GO:0003677">
    <property type="term" value="F:DNA binding"/>
    <property type="evidence" value="ECO:0007669"/>
    <property type="project" value="InterPro"/>
</dbReference>
<dbReference type="AlphaFoldDB" id="A0A915CT51"/>
<dbReference type="InterPro" id="IPR022783">
    <property type="entry name" value="GCFC_dom"/>
</dbReference>
<keyword evidence="5" id="KW-1185">Reference proteome</keyword>
<comment type="similarity">
    <text evidence="2">Belongs to the GCF family.</text>
</comment>
<comment type="subcellular location">
    <subcellularLocation>
        <location evidence="1">Nucleus</location>
    </subcellularLocation>
</comment>
<evidence type="ECO:0000313" key="5">
    <source>
        <dbReference type="Proteomes" id="UP000887574"/>
    </source>
</evidence>
<dbReference type="Pfam" id="PF07842">
    <property type="entry name" value="GCFC"/>
    <property type="match status" value="1"/>
</dbReference>
<reference evidence="6" key="1">
    <citation type="submission" date="2022-11" db="UniProtKB">
        <authorList>
            <consortium name="WormBaseParasite"/>
        </authorList>
    </citation>
    <scope>IDENTIFICATION</scope>
</reference>
<proteinExistence type="inferred from homology"/>
<evidence type="ECO:0000259" key="4">
    <source>
        <dbReference type="Pfam" id="PF07842"/>
    </source>
</evidence>
<dbReference type="InterPro" id="IPR012890">
    <property type="entry name" value="GCFC2-like"/>
</dbReference>
<name>A0A915CT51_9BILA</name>
<dbReference type="GO" id="GO:0000398">
    <property type="term" value="P:mRNA splicing, via spliceosome"/>
    <property type="evidence" value="ECO:0007669"/>
    <property type="project" value="InterPro"/>
</dbReference>
<organism evidence="5 6">
    <name type="scientific">Ditylenchus dipsaci</name>
    <dbReference type="NCBI Taxonomy" id="166011"/>
    <lineage>
        <taxon>Eukaryota</taxon>
        <taxon>Metazoa</taxon>
        <taxon>Ecdysozoa</taxon>
        <taxon>Nematoda</taxon>
        <taxon>Chromadorea</taxon>
        <taxon>Rhabditida</taxon>
        <taxon>Tylenchina</taxon>
        <taxon>Tylenchomorpha</taxon>
        <taxon>Sphaerularioidea</taxon>
        <taxon>Anguinidae</taxon>
        <taxon>Anguininae</taxon>
        <taxon>Ditylenchus</taxon>
    </lineage>
</organism>
<evidence type="ECO:0000313" key="6">
    <source>
        <dbReference type="WBParaSite" id="jg1186"/>
    </source>
</evidence>
<feature type="domain" description="GCF C-terminal" evidence="4">
    <location>
        <begin position="87"/>
        <end position="150"/>
    </location>
</feature>
<evidence type="ECO:0000256" key="2">
    <source>
        <dbReference type="ARBA" id="ARBA00010801"/>
    </source>
</evidence>
<dbReference type="Proteomes" id="UP000887574">
    <property type="component" value="Unplaced"/>
</dbReference>
<accession>A0A915CT51</accession>
<keyword evidence="3" id="KW-0539">Nucleus</keyword>
<protein>
    <submittedName>
        <fullName evidence="6">GCF C-terminal domain-containing protein</fullName>
    </submittedName>
</protein>
<dbReference type="WBParaSite" id="jg1186">
    <property type="protein sequence ID" value="jg1186"/>
    <property type="gene ID" value="jg1186"/>
</dbReference>
<dbReference type="PANTHER" id="PTHR12214:SF0">
    <property type="entry name" value="LD29489P"/>
    <property type="match status" value="1"/>
</dbReference>
<evidence type="ECO:0000256" key="3">
    <source>
        <dbReference type="ARBA" id="ARBA00023242"/>
    </source>
</evidence>